<organism evidence="1 2">
    <name type="scientific">Amycolatopsis rubida</name>
    <dbReference type="NCBI Taxonomy" id="112413"/>
    <lineage>
        <taxon>Bacteria</taxon>
        <taxon>Bacillati</taxon>
        <taxon>Actinomycetota</taxon>
        <taxon>Actinomycetes</taxon>
        <taxon>Pseudonocardiales</taxon>
        <taxon>Pseudonocardiaceae</taxon>
        <taxon>Amycolatopsis</taxon>
    </lineage>
</organism>
<sequence>MPVELPVPLVVRYRAVDRETVGSALVDTPRHLDALAEDIARHGIRTSLRLGFCEDFGTLDGNHRIAVALRLGLTTVPVTVIREPSTPRPAHARPMRAADFAVLAAAAGE</sequence>
<dbReference type="Proteomes" id="UP000199137">
    <property type="component" value="Unassembled WGS sequence"/>
</dbReference>
<dbReference type="EMBL" id="FOWC01000004">
    <property type="protein sequence ID" value="SFP25523.1"/>
    <property type="molecule type" value="Genomic_DNA"/>
</dbReference>
<protein>
    <recommendedName>
        <fullName evidence="3">ParB-like nuclease domain-containing protein</fullName>
    </recommendedName>
</protein>
<evidence type="ECO:0000313" key="1">
    <source>
        <dbReference type="EMBL" id="SFP25523.1"/>
    </source>
</evidence>
<dbReference type="OrthoDB" id="3190820at2"/>
<accession>A0A1I5NUT1</accession>
<dbReference type="InterPro" id="IPR036086">
    <property type="entry name" value="ParB/Sulfiredoxin_sf"/>
</dbReference>
<dbReference type="AlphaFoldDB" id="A0A1I5NUT1"/>
<name>A0A1I5NUT1_9PSEU</name>
<reference evidence="1 2" key="1">
    <citation type="submission" date="2016-10" db="EMBL/GenBank/DDBJ databases">
        <authorList>
            <person name="de Groot N.N."/>
        </authorList>
    </citation>
    <scope>NUCLEOTIDE SEQUENCE [LARGE SCALE GENOMIC DNA]</scope>
    <source>
        <strain evidence="1 2">DSM 44637</strain>
    </source>
</reference>
<dbReference type="SUPFAM" id="SSF110849">
    <property type="entry name" value="ParB/Sulfiredoxin"/>
    <property type="match status" value="1"/>
</dbReference>
<dbReference type="Gene3D" id="3.90.1530.10">
    <property type="entry name" value="Conserved hypothetical protein from pyrococcus furiosus pfu- 392566-001, ParB domain"/>
    <property type="match status" value="1"/>
</dbReference>
<evidence type="ECO:0008006" key="3">
    <source>
        <dbReference type="Google" id="ProtNLM"/>
    </source>
</evidence>
<proteinExistence type="predicted"/>
<dbReference type="RefSeq" id="WP_093574172.1">
    <property type="nucleotide sequence ID" value="NZ_FOWC01000004.1"/>
</dbReference>
<evidence type="ECO:0000313" key="2">
    <source>
        <dbReference type="Proteomes" id="UP000199137"/>
    </source>
</evidence>
<gene>
    <name evidence="1" type="ORF">SAMN05421854_104535</name>
</gene>